<keyword evidence="2" id="KW-1185">Reference proteome</keyword>
<protein>
    <submittedName>
        <fullName evidence="1">7131_t:CDS:1</fullName>
    </submittedName>
</protein>
<gene>
    <name evidence="1" type="ORF">ACOLOM_LOCUS3895</name>
</gene>
<sequence length="241" mass="27124">MAIHRNIVQRNRYVKQKLNDWKKKDESLKTEQLLNKDTAGDNNKAQENIAKDWEIPRKALHSIIVIARNTLLVAFPIVLVADILRFNNASFNNLYIKVMGFLMRETEKRYKINGVVFYLAGCIGSLSLFPKDIAVMSILILSWCDTAASFFGRKYGQHTFKLRNGKSLAANLVIDERSWIPERSVLSLPLLVLLTGIIGGASELIDLWGLDDNLVLPLAAGSFLWMLLRGLGLGTGESMLY</sequence>
<proteinExistence type="predicted"/>
<dbReference type="Proteomes" id="UP000789525">
    <property type="component" value="Unassembled WGS sequence"/>
</dbReference>
<comment type="caution">
    <text evidence="1">The sequence shown here is derived from an EMBL/GenBank/DDBJ whole genome shotgun (WGS) entry which is preliminary data.</text>
</comment>
<evidence type="ECO:0000313" key="2">
    <source>
        <dbReference type="Proteomes" id="UP000789525"/>
    </source>
</evidence>
<evidence type="ECO:0000313" key="1">
    <source>
        <dbReference type="EMBL" id="CAG8526653.1"/>
    </source>
</evidence>
<accession>A0ACA9LJN5</accession>
<dbReference type="EMBL" id="CAJVPT010006017">
    <property type="protein sequence ID" value="CAG8526653.1"/>
    <property type="molecule type" value="Genomic_DNA"/>
</dbReference>
<reference evidence="1" key="1">
    <citation type="submission" date="2021-06" db="EMBL/GenBank/DDBJ databases">
        <authorList>
            <person name="Kallberg Y."/>
            <person name="Tangrot J."/>
            <person name="Rosling A."/>
        </authorList>
    </citation>
    <scope>NUCLEOTIDE SEQUENCE</scope>
    <source>
        <strain evidence="1">CL356</strain>
    </source>
</reference>
<organism evidence="1 2">
    <name type="scientific">Acaulospora colombiana</name>
    <dbReference type="NCBI Taxonomy" id="27376"/>
    <lineage>
        <taxon>Eukaryota</taxon>
        <taxon>Fungi</taxon>
        <taxon>Fungi incertae sedis</taxon>
        <taxon>Mucoromycota</taxon>
        <taxon>Glomeromycotina</taxon>
        <taxon>Glomeromycetes</taxon>
        <taxon>Diversisporales</taxon>
        <taxon>Acaulosporaceae</taxon>
        <taxon>Acaulospora</taxon>
    </lineage>
</organism>
<name>A0ACA9LJN5_9GLOM</name>